<dbReference type="RefSeq" id="WP_184515287.1">
    <property type="nucleotide sequence ID" value="NZ_CP050292.1"/>
</dbReference>
<dbReference type="AlphaFoldDB" id="A0A7G6TUM6"/>
<keyword evidence="1" id="KW-0472">Membrane</keyword>
<protein>
    <recommendedName>
        <fullName evidence="4">Prepilin-type N-terminal cleavage/methylation domain-containing protein</fullName>
    </recommendedName>
</protein>
<name>A0A7G6TUM6_9BRAD</name>
<feature type="transmembrane region" description="Helical" evidence="1">
    <location>
        <begin position="21"/>
        <end position="45"/>
    </location>
</feature>
<evidence type="ECO:0000256" key="1">
    <source>
        <dbReference type="SAM" id="Phobius"/>
    </source>
</evidence>
<evidence type="ECO:0000313" key="2">
    <source>
        <dbReference type="EMBL" id="QND70458.1"/>
    </source>
</evidence>
<sequence length="206" mass="21815">MVRNATILRLRRRRAAEAGVTLVELLISMVLLVVITGFLVGGIALGRRGYVADHASSADGETVTALDALGGLVSAALPTQAEKIGPRVAFDGRSDALDFVGLSAGHALPGGPLGFRIRRNGTNLEVEVIPPPGAAPLPQGQVSNVVLRAVSELRFSYFGAMAAGTPAVWQNEWLSADHLPALVRISVEFADSRRERPPLVVALRQR</sequence>
<dbReference type="InterPro" id="IPR045584">
    <property type="entry name" value="Pilin-like"/>
</dbReference>
<proteinExistence type="predicted"/>
<dbReference type="SUPFAM" id="SSF54523">
    <property type="entry name" value="Pili subunits"/>
    <property type="match status" value="1"/>
</dbReference>
<organism evidence="2 3">
    <name type="scientific">Tardiphaga robiniae</name>
    <dbReference type="NCBI Taxonomy" id="943830"/>
    <lineage>
        <taxon>Bacteria</taxon>
        <taxon>Pseudomonadati</taxon>
        <taxon>Pseudomonadota</taxon>
        <taxon>Alphaproteobacteria</taxon>
        <taxon>Hyphomicrobiales</taxon>
        <taxon>Nitrobacteraceae</taxon>
        <taxon>Tardiphaga</taxon>
    </lineage>
</organism>
<evidence type="ECO:0000313" key="3">
    <source>
        <dbReference type="Proteomes" id="UP000515291"/>
    </source>
</evidence>
<dbReference type="Proteomes" id="UP000515291">
    <property type="component" value="Chromosome"/>
</dbReference>
<gene>
    <name evidence="2" type="ORF">HB776_03770</name>
</gene>
<reference evidence="3" key="1">
    <citation type="journal article" date="2020" name="Mol. Plant Microbe">
        <title>Rhizobial microsymbionts of the narrowly endemic Oxytropis species growing in Kamchatka are characterized by significant genetic diversity and possess a set of genes that are associated with T3SS and T6SS secretion systems and can affect the development of symbiosis.</title>
        <authorList>
            <person name="Safronova V."/>
            <person name="Guro P."/>
            <person name="Sazanova A."/>
            <person name="Kuznetsova I."/>
            <person name="Belimov A."/>
            <person name="Yakubov V."/>
            <person name="Chirak E."/>
            <person name="Afonin A."/>
            <person name="Gogolev Y."/>
            <person name="Andronov E."/>
            <person name="Tikhonovich I."/>
        </authorList>
    </citation>
    <scope>NUCLEOTIDE SEQUENCE [LARGE SCALE GENOMIC DNA]</scope>
    <source>
        <strain evidence="3">581</strain>
    </source>
</reference>
<keyword evidence="1" id="KW-1133">Transmembrane helix</keyword>
<keyword evidence="1" id="KW-0812">Transmembrane</keyword>
<dbReference type="EMBL" id="CP050292">
    <property type="protein sequence ID" value="QND70458.1"/>
    <property type="molecule type" value="Genomic_DNA"/>
</dbReference>
<accession>A0A7G6TUM6</accession>
<evidence type="ECO:0008006" key="4">
    <source>
        <dbReference type="Google" id="ProtNLM"/>
    </source>
</evidence>
<dbReference type="KEGG" id="trb:HB776_03770"/>